<evidence type="ECO:0000313" key="6">
    <source>
        <dbReference type="Proteomes" id="UP001141552"/>
    </source>
</evidence>
<dbReference type="PANTHER" id="PTHR43785:SF2">
    <property type="entry name" value="TYPE-1 GLUTAMINE SYNTHETASE 1"/>
    <property type="match status" value="1"/>
</dbReference>
<proteinExistence type="inferred from homology"/>
<accession>A0A9Q0J488</accession>
<dbReference type="PANTHER" id="PTHR43785">
    <property type="entry name" value="GAMMA-GLUTAMYLPUTRESCINE SYNTHETASE"/>
    <property type="match status" value="1"/>
</dbReference>
<keyword evidence="6" id="KW-1185">Reference proteome</keyword>
<dbReference type="Proteomes" id="UP001141552">
    <property type="component" value="Unassembled WGS sequence"/>
</dbReference>
<dbReference type="PROSITE" id="PS51987">
    <property type="entry name" value="GS_CATALYTIC"/>
    <property type="match status" value="1"/>
</dbReference>
<dbReference type="EMBL" id="JAKUCV010006338">
    <property type="protein sequence ID" value="KAJ4827758.1"/>
    <property type="molecule type" value="Genomic_DNA"/>
</dbReference>
<keyword evidence="1" id="KW-0436">Ligase</keyword>
<dbReference type="SUPFAM" id="SSF55931">
    <property type="entry name" value="Glutamine synthetase/guanido kinase"/>
    <property type="match status" value="1"/>
</dbReference>
<organism evidence="5 6">
    <name type="scientific">Turnera subulata</name>
    <dbReference type="NCBI Taxonomy" id="218843"/>
    <lineage>
        <taxon>Eukaryota</taxon>
        <taxon>Viridiplantae</taxon>
        <taxon>Streptophyta</taxon>
        <taxon>Embryophyta</taxon>
        <taxon>Tracheophyta</taxon>
        <taxon>Spermatophyta</taxon>
        <taxon>Magnoliopsida</taxon>
        <taxon>eudicotyledons</taxon>
        <taxon>Gunneridae</taxon>
        <taxon>Pentapetalae</taxon>
        <taxon>rosids</taxon>
        <taxon>fabids</taxon>
        <taxon>Malpighiales</taxon>
        <taxon>Passifloraceae</taxon>
        <taxon>Turnera</taxon>
    </lineage>
</organism>
<dbReference type="OrthoDB" id="77835at2759"/>
<dbReference type="GO" id="GO:0004356">
    <property type="term" value="F:glutamine synthetase activity"/>
    <property type="evidence" value="ECO:0007669"/>
    <property type="project" value="InterPro"/>
</dbReference>
<dbReference type="Gene3D" id="3.30.590.10">
    <property type="entry name" value="Glutamine synthetase/guanido kinase, catalytic domain"/>
    <property type="match status" value="1"/>
</dbReference>
<evidence type="ECO:0000256" key="2">
    <source>
        <dbReference type="PROSITE-ProRule" id="PRU01331"/>
    </source>
</evidence>
<reference evidence="5" key="2">
    <citation type="journal article" date="2023" name="Plants (Basel)">
        <title>Annotation of the Turnera subulata (Passifloraceae) Draft Genome Reveals the S-Locus Evolved after the Divergence of Turneroideae from Passifloroideae in a Stepwise Manner.</title>
        <authorList>
            <person name="Henning P.M."/>
            <person name="Roalson E.H."/>
            <person name="Mir W."/>
            <person name="McCubbin A.G."/>
            <person name="Shore J.S."/>
        </authorList>
    </citation>
    <scope>NUCLEOTIDE SEQUENCE</scope>
    <source>
        <strain evidence="5">F60SS</strain>
    </source>
</reference>
<gene>
    <name evidence="5" type="ORF">Tsubulata_019611</name>
</gene>
<dbReference type="InterPro" id="IPR014746">
    <property type="entry name" value="Gln_synth/guanido_kin_cat_dom"/>
</dbReference>
<evidence type="ECO:0000259" key="4">
    <source>
        <dbReference type="PROSITE" id="PS51987"/>
    </source>
</evidence>
<sequence>MKHEEIVLADMHIRPGEAWEYCPREALRRVLKVLKDEFDLVLDTGFESEFLLLKSVASYDRLQPNTWSGAYLCWGKENREAPIRTACQPGTNDGSLSNFEIKSFDACANPYLALASIIAAGIDGLRRNLRLPEPVDINPSMDANLQTLPQSLSESLEALEKDKALTDLLGEELLVAIKGVRKVEIDHYSNNKDAYKKLIHLY</sequence>
<evidence type="ECO:0000256" key="1">
    <source>
        <dbReference type="ARBA" id="ARBA00022598"/>
    </source>
</evidence>
<evidence type="ECO:0000256" key="3">
    <source>
        <dbReference type="RuleBase" id="RU000384"/>
    </source>
</evidence>
<reference evidence="5" key="1">
    <citation type="submission" date="2022-02" db="EMBL/GenBank/DDBJ databases">
        <authorList>
            <person name="Henning P.M."/>
            <person name="McCubbin A.G."/>
            <person name="Shore J.S."/>
        </authorList>
    </citation>
    <scope>NUCLEOTIDE SEQUENCE</scope>
    <source>
        <strain evidence="5">F60SS</strain>
        <tissue evidence="5">Leaves</tissue>
    </source>
</reference>
<dbReference type="InterPro" id="IPR008146">
    <property type="entry name" value="Gln_synth_cat_dom"/>
</dbReference>
<comment type="similarity">
    <text evidence="2 3">Belongs to the glutamine synthetase family.</text>
</comment>
<dbReference type="Pfam" id="PF00120">
    <property type="entry name" value="Gln-synt_C"/>
    <property type="match status" value="1"/>
</dbReference>
<evidence type="ECO:0000313" key="5">
    <source>
        <dbReference type="EMBL" id="KAJ4827758.1"/>
    </source>
</evidence>
<protein>
    <recommendedName>
        <fullName evidence="4">GS catalytic domain-containing protein</fullName>
    </recommendedName>
</protein>
<dbReference type="AlphaFoldDB" id="A0A9Q0J488"/>
<comment type="caution">
    <text evidence="5">The sequence shown here is derived from an EMBL/GenBank/DDBJ whole genome shotgun (WGS) entry which is preliminary data.</text>
</comment>
<name>A0A9Q0J488_9ROSI</name>
<feature type="domain" description="GS catalytic" evidence="4">
    <location>
        <begin position="1"/>
        <end position="202"/>
    </location>
</feature>